<dbReference type="AlphaFoldDB" id="A0AAN8NLR2"/>
<reference evidence="3 4" key="1">
    <citation type="submission" date="2019-10" db="EMBL/GenBank/DDBJ databases">
        <authorList>
            <person name="Palmer J.M."/>
        </authorList>
    </citation>
    <scope>NUCLEOTIDE SEQUENCE [LARGE SCALE GENOMIC DNA]</scope>
    <source>
        <strain evidence="3 4">TWF506</strain>
    </source>
</reference>
<sequence length="279" mass="31674">MLIFIYFLLQPYTLKLVLSSPMLKHPLESPPEPIIPSLNETTPNPQRRGPANGWYAEGSIIHCLSAEHVIKRWIQQSYPPNIGPIRQGDYRALHNVIESRPHEEAVQFIEEFKTHCYECVCMPGDTLRHENGDLLLKPPTLSPEKTRCESQEKADSCAYLLGCACDLLVYPRDDPEVTAASLFSALNKEYKPPPESRYQRKSKKGKGKGRRFNPMDLPSILEDQGSKDGAVGVSRERWLVPGTKEPYWLEGLDEEPEINMWDRFPGNLGGFSGYRYISG</sequence>
<evidence type="ECO:0000313" key="4">
    <source>
        <dbReference type="Proteomes" id="UP001307849"/>
    </source>
</evidence>
<dbReference type="EMBL" id="JAVHJM010000001">
    <property type="protein sequence ID" value="KAK6520270.1"/>
    <property type="molecule type" value="Genomic_DNA"/>
</dbReference>
<feature type="chain" id="PRO_5042988164" evidence="2">
    <location>
        <begin position="20"/>
        <end position="279"/>
    </location>
</feature>
<feature type="region of interest" description="Disordered" evidence="1">
    <location>
        <begin position="30"/>
        <end position="50"/>
    </location>
</feature>
<name>A0AAN8NLR2_9PEZI</name>
<feature type="signal peptide" evidence="2">
    <location>
        <begin position="1"/>
        <end position="19"/>
    </location>
</feature>
<keyword evidence="2" id="KW-0732">Signal</keyword>
<keyword evidence="4" id="KW-1185">Reference proteome</keyword>
<evidence type="ECO:0000256" key="1">
    <source>
        <dbReference type="SAM" id="MobiDB-lite"/>
    </source>
</evidence>
<comment type="caution">
    <text evidence="3">The sequence shown here is derived from an EMBL/GenBank/DDBJ whole genome shotgun (WGS) entry which is preliminary data.</text>
</comment>
<feature type="region of interest" description="Disordered" evidence="1">
    <location>
        <begin position="191"/>
        <end position="228"/>
    </location>
</feature>
<dbReference type="Proteomes" id="UP001307849">
    <property type="component" value="Unassembled WGS sequence"/>
</dbReference>
<evidence type="ECO:0000313" key="3">
    <source>
        <dbReference type="EMBL" id="KAK6520270.1"/>
    </source>
</evidence>
<accession>A0AAN8NLR2</accession>
<protein>
    <submittedName>
        <fullName evidence="3">Uncharacterized protein</fullName>
    </submittedName>
</protein>
<organism evidence="3 4">
    <name type="scientific">Arthrobotrys conoides</name>
    <dbReference type="NCBI Taxonomy" id="74498"/>
    <lineage>
        <taxon>Eukaryota</taxon>
        <taxon>Fungi</taxon>
        <taxon>Dikarya</taxon>
        <taxon>Ascomycota</taxon>
        <taxon>Pezizomycotina</taxon>
        <taxon>Orbiliomycetes</taxon>
        <taxon>Orbiliales</taxon>
        <taxon>Orbiliaceae</taxon>
        <taxon>Arthrobotrys</taxon>
    </lineage>
</organism>
<feature type="compositionally biased region" description="Basic residues" evidence="1">
    <location>
        <begin position="199"/>
        <end position="211"/>
    </location>
</feature>
<proteinExistence type="predicted"/>
<gene>
    <name evidence="3" type="ORF">TWF506_000548</name>
</gene>
<evidence type="ECO:0000256" key="2">
    <source>
        <dbReference type="SAM" id="SignalP"/>
    </source>
</evidence>